<reference evidence="1 2" key="2">
    <citation type="submission" date="2013-11" db="EMBL/GenBank/DDBJ databases">
        <title>The Genome Sequence of Phytophthora parasitica INRA-310.</title>
        <authorList>
            <consortium name="The Broad Institute Genomics Platform"/>
            <person name="Russ C."/>
            <person name="Tyler B."/>
            <person name="Panabieres F."/>
            <person name="Shan W."/>
            <person name="Tripathy S."/>
            <person name="Grunwald N."/>
            <person name="Machado M."/>
            <person name="Johnson C.S."/>
            <person name="Arredondo F."/>
            <person name="Hong C."/>
            <person name="Coffey M."/>
            <person name="Young S.K."/>
            <person name="Zeng Q."/>
            <person name="Gargeya S."/>
            <person name="Fitzgerald M."/>
            <person name="Abouelleil A."/>
            <person name="Alvarado L."/>
            <person name="Chapman S.B."/>
            <person name="Gainer-Dewar J."/>
            <person name="Goldberg J."/>
            <person name="Griggs A."/>
            <person name="Gujja S."/>
            <person name="Hansen M."/>
            <person name="Howarth C."/>
            <person name="Imamovic A."/>
            <person name="Ireland A."/>
            <person name="Larimer J."/>
            <person name="McCowan C."/>
            <person name="Murphy C."/>
            <person name="Pearson M."/>
            <person name="Poon T.W."/>
            <person name="Priest M."/>
            <person name="Roberts A."/>
            <person name="Saif S."/>
            <person name="Shea T."/>
            <person name="Sykes S."/>
            <person name="Wortman J."/>
            <person name="Nusbaum C."/>
            <person name="Birren B."/>
        </authorList>
    </citation>
    <scope>NUCLEOTIDE SEQUENCE [LARGE SCALE GENOMIC DNA]</scope>
    <source>
        <strain evidence="1 2">INRA-310</strain>
    </source>
</reference>
<proteinExistence type="predicted"/>
<protein>
    <submittedName>
        <fullName evidence="1">Uncharacterized protein</fullName>
    </submittedName>
</protein>
<evidence type="ECO:0000313" key="2">
    <source>
        <dbReference type="Proteomes" id="UP000018817"/>
    </source>
</evidence>
<evidence type="ECO:0000313" key="1">
    <source>
        <dbReference type="EMBL" id="ETN12744.1"/>
    </source>
</evidence>
<dbReference type="Proteomes" id="UP000018817">
    <property type="component" value="Unassembled WGS sequence"/>
</dbReference>
<dbReference type="EMBL" id="KI669576">
    <property type="protein sequence ID" value="ETN12744.1"/>
    <property type="molecule type" value="Genomic_DNA"/>
</dbReference>
<gene>
    <name evidence="1" type="ORF">PPTG_22397</name>
</gene>
<dbReference type="VEuPathDB" id="FungiDB:PPTG_22397"/>
<dbReference type="OMA" id="RGRNSIC"/>
<organism evidence="1 2">
    <name type="scientific">Phytophthora nicotianae (strain INRA-310)</name>
    <name type="common">Phytophthora parasitica</name>
    <dbReference type="NCBI Taxonomy" id="761204"/>
    <lineage>
        <taxon>Eukaryota</taxon>
        <taxon>Sar</taxon>
        <taxon>Stramenopiles</taxon>
        <taxon>Oomycota</taxon>
        <taxon>Peronosporomycetes</taxon>
        <taxon>Peronosporales</taxon>
        <taxon>Peronosporaceae</taxon>
        <taxon>Phytophthora</taxon>
    </lineage>
</organism>
<dbReference type="GeneID" id="20190996"/>
<accession>W2QJK1</accession>
<dbReference type="RefSeq" id="XP_008902055.1">
    <property type="nucleotide sequence ID" value="XM_008903807.1"/>
</dbReference>
<name>W2QJK1_PHYN3</name>
<sequence length="87" mass="9763">MPGQREDGRAHRSVQRFCVYMYSSHHQLVRVDHRGRNSICFSAVVLVPRNFLERGSVLDPVAGFDTSVTAEMAVSFGEIVKGRTLNI</sequence>
<dbReference type="AlphaFoldDB" id="W2QJK1"/>
<reference evidence="2" key="1">
    <citation type="submission" date="2011-12" db="EMBL/GenBank/DDBJ databases">
        <authorList>
            <consortium name="The Broad Institute Genome Sequencing Platform"/>
            <person name="Russ C."/>
            <person name="Tyler B."/>
            <person name="Panabieres F."/>
            <person name="Shan W."/>
            <person name="Tripathy S."/>
            <person name="Grunwald N."/>
            <person name="Machado M."/>
            <person name="Young S.K."/>
            <person name="Zeng Q."/>
            <person name="Gargeya S."/>
            <person name="Fitzgerald M."/>
            <person name="Haas B."/>
            <person name="Abouelleil A."/>
            <person name="Alvarado L."/>
            <person name="Arachchi H.M."/>
            <person name="Berlin A."/>
            <person name="Chapman S.B."/>
            <person name="Gearin G."/>
            <person name="Goldberg J."/>
            <person name="Griggs A."/>
            <person name="Gujja S."/>
            <person name="Hansen M."/>
            <person name="Heiman D."/>
            <person name="Howarth C."/>
            <person name="Larimer J."/>
            <person name="Lui A."/>
            <person name="MacDonald P.J.P."/>
            <person name="McCowen C."/>
            <person name="Montmayeur A."/>
            <person name="Murphy C."/>
            <person name="Neiman D."/>
            <person name="Pearson M."/>
            <person name="Priest M."/>
            <person name="Roberts A."/>
            <person name="Saif S."/>
            <person name="Shea T."/>
            <person name="Sisk P."/>
            <person name="Stolte C."/>
            <person name="Sykes S."/>
            <person name="Wortman J."/>
            <person name="Nusbaum C."/>
            <person name="Birren B."/>
        </authorList>
    </citation>
    <scope>NUCLEOTIDE SEQUENCE [LARGE SCALE GENOMIC DNA]</scope>
    <source>
        <strain evidence="2">INRA-310</strain>
    </source>
</reference>